<feature type="binding site" evidence="8">
    <location>
        <begin position="26"/>
        <end position="31"/>
    </location>
    <ligand>
        <name>ATP</name>
        <dbReference type="ChEBI" id="CHEBI:30616"/>
    </ligand>
</feature>
<keyword evidence="4 8" id="KW-0819">tRNA processing</keyword>
<reference evidence="10 11" key="1">
    <citation type="submission" date="2020-01" db="EMBL/GenBank/DDBJ databases">
        <title>Whole genome sequence of Heliobacterium gestii DSM 11169.</title>
        <authorList>
            <person name="Kyndt J.A."/>
            <person name="Meyer T.E."/>
        </authorList>
    </citation>
    <scope>NUCLEOTIDE SEQUENCE [LARGE SCALE GENOMIC DNA]</scope>
    <source>
        <strain evidence="10 11">DSM 11169</strain>
    </source>
</reference>
<dbReference type="PANTHER" id="PTHR43033:SF1">
    <property type="entry name" value="TRNA(ILE)-LYSIDINE SYNTHASE-RELATED"/>
    <property type="match status" value="1"/>
</dbReference>
<keyword evidence="5 8" id="KW-0547">Nucleotide-binding</keyword>
<dbReference type="SUPFAM" id="SSF52402">
    <property type="entry name" value="Adenine nucleotide alpha hydrolases-like"/>
    <property type="match status" value="1"/>
</dbReference>
<evidence type="ECO:0000256" key="2">
    <source>
        <dbReference type="ARBA" id="ARBA00022490"/>
    </source>
</evidence>
<proteinExistence type="inferred from homology"/>
<dbReference type="PANTHER" id="PTHR43033">
    <property type="entry name" value="TRNA(ILE)-LYSIDINE SYNTHASE-RELATED"/>
    <property type="match status" value="1"/>
</dbReference>
<dbReference type="InterPro" id="IPR014729">
    <property type="entry name" value="Rossmann-like_a/b/a_fold"/>
</dbReference>
<dbReference type="SUPFAM" id="SSF82829">
    <property type="entry name" value="MesJ substrate recognition domain-like"/>
    <property type="match status" value="1"/>
</dbReference>
<comment type="catalytic activity">
    <reaction evidence="7 8">
        <text>cytidine(34) in tRNA(Ile2) + L-lysine + ATP = lysidine(34) in tRNA(Ile2) + AMP + diphosphate + H(+)</text>
        <dbReference type="Rhea" id="RHEA:43744"/>
        <dbReference type="Rhea" id="RHEA-COMP:10625"/>
        <dbReference type="Rhea" id="RHEA-COMP:10670"/>
        <dbReference type="ChEBI" id="CHEBI:15378"/>
        <dbReference type="ChEBI" id="CHEBI:30616"/>
        <dbReference type="ChEBI" id="CHEBI:32551"/>
        <dbReference type="ChEBI" id="CHEBI:33019"/>
        <dbReference type="ChEBI" id="CHEBI:82748"/>
        <dbReference type="ChEBI" id="CHEBI:83665"/>
        <dbReference type="ChEBI" id="CHEBI:456215"/>
        <dbReference type="EC" id="6.3.4.19"/>
    </reaction>
</comment>
<evidence type="ECO:0000256" key="8">
    <source>
        <dbReference type="HAMAP-Rule" id="MF_01161"/>
    </source>
</evidence>
<dbReference type="AlphaFoldDB" id="A0A845LBT8"/>
<keyword evidence="2 8" id="KW-0963">Cytoplasm</keyword>
<evidence type="ECO:0000256" key="3">
    <source>
        <dbReference type="ARBA" id="ARBA00022598"/>
    </source>
</evidence>
<organism evidence="10 11">
    <name type="scientific">Heliomicrobium gestii</name>
    <name type="common">Heliobacterium gestii</name>
    <dbReference type="NCBI Taxonomy" id="2699"/>
    <lineage>
        <taxon>Bacteria</taxon>
        <taxon>Bacillati</taxon>
        <taxon>Bacillota</taxon>
        <taxon>Clostridia</taxon>
        <taxon>Eubacteriales</taxon>
        <taxon>Heliobacteriaceae</taxon>
        <taxon>Heliomicrobium</taxon>
    </lineage>
</organism>
<comment type="subcellular location">
    <subcellularLocation>
        <location evidence="1 8">Cytoplasm</location>
    </subcellularLocation>
</comment>
<dbReference type="EMBL" id="WXEX01000005">
    <property type="protein sequence ID" value="MZP42784.1"/>
    <property type="molecule type" value="Genomic_DNA"/>
</dbReference>
<dbReference type="Gene3D" id="1.20.59.20">
    <property type="match status" value="1"/>
</dbReference>
<evidence type="ECO:0000256" key="5">
    <source>
        <dbReference type="ARBA" id="ARBA00022741"/>
    </source>
</evidence>
<dbReference type="InterPro" id="IPR011063">
    <property type="entry name" value="TilS/TtcA_N"/>
</dbReference>
<dbReference type="GO" id="GO:0006400">
    <property type="term" value="P:tRNA modification"/>
    <property type="evidence" value="ECO:0007669"/>
    <property type="project" value="UniProtKB-UniRule"/>
</dbReference>
<dbReference type="NCBIfam" id="TIGR02432">
    <property type="entry name" value="lysidine_TilS_N"/>
    <property type="match status" value="1"/>
</dbReference>
<comment type="domain">
    <text evidence="8">The N-terminal region contains the highly conserved SGGXDS motif, predicted to be a P-loop motif involved in ATP binding.</text>
</comment>
<dbReference type="HAMAP" id="MF_01161">
    <property type="entry name" value="tRNA_Ile_lys_synt"/>
    <property type="match status" value="1"/>
</dbReference>
<protein>
    <recommendedName>
        <fullName evidence="8">tRNA(Ile)-lysidine synthase</fullName>
        <ecNumber evidence="8">6.3.4.19</ecNumber>
    </recommendedName>
    <alternativeName>
        <fullName evidence="8">tRNA(Ile)-2-lysyl-cytidine synthase</fullName>
    </alternativeName>
    <alternativeName>
        <fullName evidence="8">tRNA(Ile)-lysidine synthetase</fullName>
    </alternativeName>
</protein>
<dbReference type="CDD" id="cd01992">
    <property type="entry name" value="TilS_N"/>
    <property type="match status" value="1"/>
</dbReference>
<dbReference type="SUPFAM" id="SSF56037">
    <property type="entry name" value="PheT/TilS domain"/>
    <property type="match status" value="1"/>
</dbReference>
<keyword evidence="3 8" id="KW-0436">Ligase</keyword>
<feature type="domain" description="Lysidine-tRNA(Ile) synthetase C-terminal" evidence="9">
    <location>
        <begin position="388"/>
        <end position="462"/>
    </location>
</feature>
<accession>A0A845LBT8</accession>
<dbReference type="InterPro" id="IPR012094">
    <property type="entry name" value="tRNA_Ile_lys_synt"/>
</dbReference>
<evidence type="ECO:0000313" key="10">
    <source>
        <dbReference type="EMBL" id="MZP42784.1"/>
    </source>
</evidence>
<dbReference type="NCBIfam" id="TIGR02433">
    <property type="entry name" value="lysidine_TilS_C"/>
    <property type="match status" value="1"/>
</dbReference>
<dbReference type="Pfam" id="PF01171">
    <property type="entry name" value="ATP_bind_3"/>
    <property type="match status" value="1"/>
</dbReference>
<keyword evidence="6 8" id="KW-0067">ATP-binding</keyword>
<dbReference type="GO" id="GO:0005524">
    <property type="term" value="F:ATP binding"/>
    <property type="evidence" value="ECO:0007669"/>
    <property type="project" value="UniProtKB-UniRule"/>
</dbReference>
<dbReference type="OrthoDB" id="9807403at2"/>
<evidence type="ECO:0000256" key="7">
    <source>
        <dbReference type="ARBA" id="ARBA00048539"/>
    </source>
</evidence>
<dbReference type="Pfam" id="PF11734">
    <property type="entry name" value="TilS_C"/>
    <property type="match status" value="1"/>
</dbReference>
<name>A0A845LBT8_HELGE</name>
<evidence type="ECO:0000256" key="1">
    <source>
        <dbReference type="ARBA" id="ARBA00004496"/>
    </source>
</evidence>
<dbReference type="InterPro" id="IPR012796">
    <property type="entry name" value="Lysidine-tRNA-synth_C"/>
</dbReference>
<keyword evidence="11" id="KW-1185">Reference proteome</keyword>
<evidence type="ECO:0000259" key="9">
    <source>
        <dbReference type="SMART" id="SM00977"/>
    </source>
</evidence>
<comment type="function">
    <text evidence="8">Ligates lysine onto the cytidine present at position 34 of the AUA codon-specific tRNA(Ile) that contains the anticodon CAU, in an ATP-dependent manner. Cytidine is converted to lysidine, thus changing the amino acid specificity of the tRNA from methionine to isoleucine.</text>
</comment>
<dbReference type="InterPro" id="IPR015262">
    <property type="entry name" value="tRNA_Ile_lys_synt_subst-bd"/>
</dbReference>
<evidence type="ECO:0000256" key="4">
    <source>
        <dbReference type="ARBA" id="ARBA00022694"/>
    </source>
</evidence>
<dbReference type="SMART" id="SM00977">
    <property type="entry name" value="TilS_C"/>
    <property type="match status" value="1"/>
</dbReference>
<evidence type="ECO:0000256" key="6">
    <source>
        <dbReference type="ARBA" id="ARBA00022840"/>
    </source>
</evidence>
<evidence type="ECO:0000313" key="11">
    <source>
        <dbReference type="Proteomes" id="UP000471031"/>
    </source>
</evidence>
<dbReference type="GO" id="GO:0005737">
    <property type="term" value="C:cytoplasm"/>
    <property type="evidence" value="ECO:0007669"/>
    <property type="project" value="UniProtKB-SubCell"/>
</dbReference>
<comment type="similarity">
    <text evidence="8">Belongs to the tRNA(Ile)-lysidine synthase family.</text>
</comment>
<gene>
    <name evidence="8 10" type="primary">tilS</name>
    <name evidence="10" type="ORF">GTO89_06980</name>
</gene>
<dbReference type="EC" id="6.3.4.19" evidence="8"/>
<comment type="caution">
    <text evidence="10">The sequence shown here is derived from an EMBL/GenBank/DDBJ whole genome shotgun (WGS) entry which is preliminary data.</text>
</comment>
<dbReference type="Gene3D" id="3.40.50.620">
    <property type="entry name" value="HUPs"/>
    <property type="match status" value="1"/>
</dbReference>
<dbReference type="GO" id="GO:0032267">
    <property type="term" value="F:tRNA(Ile)-lysidine synthase activity"/>
    <property type="evidence" value="ECO:0007669"/>
    <property type="project" value="UniProtKB-EC"/>
</dbReference>
<sequence length="467" mass="52978">MLHHFLENLCQRHLVERGQGVLVAVSGGIDSISLLLLFHQAAPQLDLKLSVAHYNHALRGEESDGDEAFVAALTERLGLPFYRERAPEGWWRREPGSKMEAARRLRYDFLQRAAHSARADRIALGHHADDQVETVLFHLLRGSGLRGLAGMPIRRGPYIRPLLSVRRRELERFLRTERQEWRHDASNDSTLYTRNRIRHELIPLLHSYNPRFAESVGRMSRLYVDDADYLDDVSRQEMIRLTEQGGLDEQGLAALPMAIRRRVLRGFIEAAPGTASQAPGFEKTESILRRLSERQGKSGPVDQVGGCTLVSEAGRLRLYKDLPWKGDFAVSHELPTPDAPGQWQVIAMPEFGGRMRIARWDRMEDMEPAEADERQLCLEPSALTLGPLVVRSRRPGDCFYPAGGAGRKKVKDYLIDQKAPRSIRQKIPLLSAGEEVLWIIGYRPDRRYLATGETTPVIALRWQGKSI</sequence>
<dbReference type="Proteomes" id="UP000471031">
    <property type="component" value="Unassembled WGS sequence"/>
</dbReference>
<dbReference type="InterPro" id="IPR012795">
    <property type="entry name" value="tRNA_Ile_lys_synt_N"/>
</dbReference>
<dbReference type="Pfam" id="PF09179">
    <property type="entry name" value="TilS"/>
    <property type="match status" value="1"/>
</dbReference>
<dbReference type="RefSeq" id="WP_161261362.1">
    <property type="nucleotide sequence ID" value="NZ_JAFBDC010000004.1"/>
</dbReference>